<evidence type="ECO:0000256" key="4">
    <source>
        <dbReference type="ARBA" id="ARBA00023242"/>
    </source>
</evidence>
<dbReference type="HOGENOM" id="CLU_005934_1_0_1"/>
<dbReference type="Pfam" id="PF00172">
    <property type="entry name" value="Zn_clus"/>
    <property type="match status" value="1"/>
</dbReference>
<dbReference type="InterPro" id="IPR036864">
    <property type="entry name" value="Zn2-C6_fun-type_DNA-bd_sf"/>
</dbReference>
<dbReference type="GO" id="GO:0045944">
    <property type="term" value="P:positive regulation of transcription by RNA polymerase II"/>
    <property type="evidence" value="ECO:0007669"/>
    <property type="project" value="TreeGrafter"/>
</dbReference>
<feature type="compositionally biased region" description="Low complexity" evidence="5">
    <location>
        <begin position="1244"/>
        <end position="1270"/>
    </location>
</feature>
<dbReference type="OMA" id="RYYFAWG"/>
<evidence type="ECO:0000256" key="5">
    <source>
        <dbReference type="SAM" id="MobiDB-lite"/>
    </source>
</evidence>
<protein>
    <recommendedName>
        <fullName evidence="6">Zn(2)-C6 fungal-type domain-containing protein</fullName>
    </recommendedName>
</protein>
<dbReference type="KEGG" id="lel:PVL30_003613"/>
<dbReference type="CDD" id="cd12148">
    <property type="entry name" value="fungal_TF_MHR"/>
    <property type="match status" value="1"/>
</dbReference>
<dbReference type="InterPro" id="IPR050675">
    <property type="entry name" value="OAF3"/>
</dbReference>
<keyword evidence="1" id="KW-0805">Transcription regulation</keyword>
<dbReference type="GeneID" id="5233439"/>
<dbReference type="eggNOG" id="ENOG502QRPQ">
    <property type="taxonomic scope" value="Eukaryota"/>
</dbReference>
<sequence>MYQNPEPNQQHDEFTIPGQNSHTDANPNPDLVTNTNSVTHKTRNRASLLCFPCRRRKVKCSRGKPCDTCQKKGIVDQCQYDERLNKKQKRKSLKKEGISAELDRKRTKTLVETLPITSISGASYEGEVATKIEDNFLESTPRERSPDVCVLIGKSQLEALQAKVKAYELQFKEQLVKPQGNNNKVIHLQSAKPADLVYNKSINTYRHVIFSAHEESRPGYVPLENVTTDTVLEYSTDMSVTSELRLSELSRPERSLLGINPYLRSDETIELQSEKSHYNDLNKPKMFSPLSWSYLLRISPTMRALRSYASEQKELENIKRASIGITYDPLRKLMLPKDARIKSTLLMDGENLSIFEAKTEENQNETIGEGEKERKSGDTTAVTKKANTTPSTTAPSSSSSSSSSFLSSPPPPPPPLADAATTTPFKDVQNPSGKLNVTTFALGLSVQTGAKERESNLIEQIQSVIPKKRVIWLLFKRFLKLLYPMMPFIIESQFVSAIENIIGPELYQEVKPQIRISSRIDFANLGILLVILRLSYLSLFHNRGFHNEKVLTDPAPTGEVAEKKYLLLNPVNIDTADIALACYHHLEKLGQVCIPTLQCAIYLRLYRTYAPEEGDGRDGGDSHIKTCNLIAMSYMLGLNREPDKVTVSKDEKLKNLYRKMWYFMVSAEQSLTCAYGWPMLIRKESYDTKRPYYTEQNSNLENKEIDKTCYFYFAFITALIRGPVRMLTQLYLDVEGKVKVMELTNHLNHLEQGVKLLLGNLSNYMSALEEKELGYRTSKMMKVQALLKMNAFLMINYRYLCNHYEKSNKDLCFFYLRKQFELAFLEDLPYSFALITKSQEIFGEGADLFINPSIIQIIVKISDLCLTAIVVSNVSLLRLSNDENATTNKTKVQHDPDFQKLLDETSTLITLMEKSCRVCLAALSMLSSRYYLAWEAVKTQNYYLQIATSPKFYKAKHKEAVNFPTPNYRRLQQLNNIASSGLEILQKLVFTYCEEVDLPGIFKMGDPARENHRNNNKSTCLLTGTEQRQQFPTSSERIEKTGKTGKARETGEARETKETSKTERTRETKETSKTERTRETEKFGKTEKLSTVSSQTIETNSGETVDEVSPLSGTDPKGLFFAGFEDMTFDNSAEIDSIWLQMLSLKSNNLNGFLEQGYNRRDMSNPYHLRLNSQVSLIGNYNIPTDGINYASSSQMYPMSANGVQSAHLQTQSQSIEGEPRRQMQLPFPSLNLFQPPQQFSPLLQNQSQSQTQSQSQFHSHSQFQPRSQSHLAHQPKPQPQPHPSTRHQPQSQPQPPDLNQAGPSHPYSYPPPNIFNYTDLFEDLPLEKLFDL</sequence>
<dbReference type="PANTHER" id="PTHR31069">
    <property type="entry name" value="OLEATE-ACTIVATED TRANSCRIPTION FACTOR 1-RELATED"/>
    <property type="match status" value="1"/>
</dbReference>
<feature type="compositionally biased region" description="Low complexity" evidence="5">
    <location>
        <begin position="388"/>
        <end position="407"/>
    </location>
</feature>
<evidence type="ECO:0000313" key="8">
    <source>
        <dbReference type="Proteomes" id="UP000001996"/>
    </source>
</evidence>
<evidence type="ECO:0000256" key="3">
    <source>
        <dbReference type="ARBA" id="ARBA00023163"/>
    </source>
</evidence>
<feature type="region of interest" description="Disordered" evidence="5">
    <location>
        <begin position="1005"/>
        <end position="1111"/>
    </location>
</feature>
<keyword evidence="2" id="KW-0238">DNA-binding</keyword>
<dbReference type="Gene3D" id="4.10.240.10">
    <property type="entry name" value="Zn(2)-C6 fungal-type DNA-binding domain"/>
    <property type="match status" value="1"/>
</dbReference>
<feature type="compositionally biased region" description="Polar residues" evidence="5">
    <location>
        <begin position="1089"/>
        <end position="1103"/>
    </location>
</feature>
<feature type="region of interest" description="Disordered" evidence="5">
    <location>
        <begin position="1244"/>
        <end position="1312"/>
    </location>
</feature>
<feature type="compositionally biased region" description="Polar residues" evidence="5">
    <location>
        <begin position="1016"/>
        <end position="1035"/>
    </location>
</feature>
<name>A5DZI2_LODEL</name>
<dbReference type="OrthoDB" id="4159781at2759"/>
<dbReference type="InParanoid" id="A5DZI2"/>
<keyword evidence="8" id="KW-1185">Reference proteome</keyword>
<feature type="compositionally biased region" description="Basic and acidic residues" evidence="5">
    <location>
        <begin position="1036"/>
        <end position="1088"/>
    </location>
</feature>
<feature type="domain" description="Zn(2)-C6 fungal-type" evidence="6">
    <location>
        <begin position="49"/>
        <end position="80"/>
    </location>
</feature>
<dbReference type="GO" id="GO:0005634">
    <property type="term" value="C:nucleus"/>
    <property type="evidence" value="ECO:0007669"/>
    <property type="project" value="TreeGrafter"/>
</dbReference>
<organism evidence="7 8">
    <name type="scientific">Lodderomyces elongisporus (strain ATCC 11503 / CBS 2605 / JCM 1781 / NBRC 1676 / NRRL YB-4239)</name>
    <name type="common">Yeast</name>
    <name type="synonym">Saccharomyces elongisporus</name>
    <dbReference type="NCBI Taxonomy" id="379508"/>
    <lineage>
        <taxon>Eukaryota</taxon>
        <taxon>Fungi</taxon>
        <taxon>Dikarya</taxon>
        <taxon>Ascomycota</taxon>
        <taxon>Saccharomycotina</taxon>
        <taxon>Pichiomycetes</taxon>
        <taxon>Debaryomycetaceae</taxon>
        <taxon>Candida/Lodderomyces clade</taxon>
        <taxon>Lodderomyces</taxon>
    </lineage>
</organism>
<dbReference type="SMART" id="SM00066">
    <property type="entry name" value="GAL4"/>
    <property type="match status" value="1"/>
</dbReference>
<dbReference type="CDD" id="cd00067">
    <property type="entry name" value="GAL4"/>
    <property type="match status" value="1"/>
</dbReference>
<dbReference type="PANTHER" id="PTHR31069:SF12">
    <property type="entry name" value="TRANSCRIPTION FACTOR DOMAIN-CONTAINING PROTEIN"/>
    <property type="match status" value="1"/>
</dbReference>
<dbReference type="InterPro" id="IPR001138">
    <property type="entry name" value="Zn2Cys6_DnaBD"/>
</dbReference>
<feature type="compositionally biased region" description="Polar residues" evidence="5">
    <location>
        <begin position="17"/>
        <end position="29"/>
    </location>
</feature>
<dbReference type="EMBL" id="CH981526">
    <property type="protein sequence ID" value="EDK44590.1"/>
    <property type="molecule type" value="Genomic_DNA"/>
</dbReference>
<feature type="region of interest" description="Disordered" evidence="5">
    <location>
        <begin position="1"/>
        <end position="29"/>
    </location>
</feature>
<dbReference type="GO" id="GO:0000981">
    <property type="term" value="F:DNA-binding transcription factor activity, RNA polymerase II-specific"/>
    <property type="evidence" value="ECO:0007669"/>
    <property type="project" value="InterPro"/>
</dbReference>
<dbReference type="FunCoup" id="A5DZI2">
    <property type="interactions" value="456"/>
</dbReference>
<feature type="compositionally biased region" description="Polar residues" evidence="5">
    <location>
        <begin position="378"/>
        <end position="387"/>
    </location>
</feature>
<dbReference type="PROSITE" id="PS50048">
    <property type="entry name" value="ZN2_CY6_FUNGAL_2"/>
    <property type="match status" value="1"/>
</dbReference>
<accession>A5DZI2</accession>
<keyword evidence="3" id="KW-0804">Transcription</keyword>
<evidence type="ECO:0000313" key="7">
    <source>
        <dbReference type="EMBL" id="EDK44590.1"/>
    </source>
</evidence>
<dbReference type="GO" id="GO:0000978">
    <property type="term" value="F:RNA polymerase II cis-regulatory region sequence-specific DNA binding"/>
    <property type="evidence" value="ECO:0007669"/>
    <property type="project" value="TreeGrafter"/>
</dbReference>
<evidence type="ECO:0000256" key="2">
    <source>
        <dbReference type="ARBA" id="ARBA00023125"/>
    </source>
</evidence>
<dbReference type="GO" id="GO:0008270">
    <property type="term" value="F:zinc ion binding"/>
    <property type="evidence" value="ECO:0007669"/>
    <property type="project" value="InterPro"/>
</dbReference>
<evidence type="ECO:0000259" key="6">
    <source>
        <dbReference type="PROSITE" id="PS50048"/>
    </source>
</evidence>
<gene>
    <name evidence="7" type="ORF">LELG_02769</name>
</gene>
<keyword evidence="4" id="KW-0539">Nucleus</keyword>
<feature type="region of interest" description="Disordered" evidence="5">
    <location>
        <begin position="357"/>
        <end position="430"/>
    </location>
</feature>
<dbReference type="SUPFAM" id="SSF57701">
    <property type="entry name" value="Zn2/Cys6 DNA-binding domain"/>
    <property type="match status" value="1"/>
</dbReference>
<reference evidence="7 8" key="1">
    <citation type="journal article" date="2009" name="Nature">
        <title>Evolution of pathogenicity and sexual reproduction in eight Candida genomes.</title>
        <authorList>
            <person name="Butler G."/>
            <person name="Rasmussen M.D."/>
            <person name="Lin M.F."/>
            <person name="Santos M.A."/>
            <person name="Sakthikumar S."/>
            <person name="Munro C.A."/>
            <person name="Rheinbay E."/>
            <person name="Grabherr M."/>
            <person name="Forche A."/>
            <person name="Reedy J.L."/>
            <person name="Agrafioti I."/>
            <person name="Arnaud M.B."/>
            <person name="Bates S."/>
            <person name="Brown A.J."/>
            <person name="Brunke S."/>
            <person name="Costanzo M.C."/>
            <person name="Fitzpatrick D.A."/>
            <person name="de Groot P.W."/>
            <person name="Harris D."/>
            <person name="Hoyer L.L."/>
            <person name="Hube B."/>
            <person name="Klis F.M."/>
            <person name="Kodira C."/>
            <person name="Lennard N."/>
            <person name="Logue M.E."/>
            <person name="Martin R."/>
            <person name="Neiman A.M."/>
            <person name="Nikolaou E."/>
            <person name="Quail M.A."/>
            <person name="Quinn J."/>
            <person name="Santos M.C."/>
            <person name="Schmitzberger F.F."/>
            <person name="Sherlock G."/>
            <person name="Shah P."/>
            <person name="Silverstein K.A."/>
            <person name="Skrzypek M.S."/>
            <person name="Soll D."/>
            <person name="Staggs R."/>
            <person name="Stansfield I."/>
            <person name="Stumpf M.P."/>
            <person name="Sudbery P.E."/>
            <person name="Srikantha T."/>
            <person name="Zeng Q."/>
            <person name="Berman J."/>
            <person name="Berriman M."/>
            <person name="Heitman J."/>
            <person name="Gow N.A."/>
            <person name="Lorenz M.C."/>
            <person name="Birren B.W."/>
            <person name="Kellis M."/>
            <person name="Cuomo C.A."/>
        </authorList>
    </citation>
    <scope>NUCLEOTIDE SEQUENCE [LARGE SCALE GENOMIC DNA]</scope>
    <source>
        <strain evidence="8">ATCC 11503 / BCRC 21390 / CBS 2605 / JCM 1781 / NBRC 1676 / NRRL YB-4239</strain>
    </source>
</reference>
<proteinExistence type="predicted"/>
<evidence type="ECO:0000256" key="1">
    <source>
        <dbReference type="ARBA" id="ARBA00023015"/>
    </source>
</evidence>
<dbReference type="Proteomes" id="UP000001996">
    <property type="component" value="Unassembled WGS sequence"/>
</dbReference>